<evidence type="ECO:0000259" key="1">
    <source>
        <dbReference type="Pfam" id="PF05272"/>
    </source>
</evidence>
<dbReference type="OrthoDB" id="9801888at2"/>
<comment type="caution">
    <text evidence="2">The sequence shown here is derived from an EMBL/GenBank/DDBJ whole genome shotgun (WGS) entry which is preliminary data.</text>
</comment>
<dbReference type="Pfam" id="PF05272">
    <property type="entry name" value="VapE-like_dom"/>
    <property type="match status" value="1"/>
</dbReference>
<evidence type="ECO:0000313" key="2">
    <source>
        <dbReference type="EMBL" id="RYU83863.1"/>
    </source>
</evidence>
<dbReference type="InterPro" id="IPR007936">
    <property type="entry name" value="VapE-like_dom"/>
</dbReference>
<proteinExistence type="predicted"/>
<dbReference type="AlphaFoldDB" id="A0A4Q5LFW5"/>
<sequence length="388" mass="44521">MHTTEVYLRKHYDFRYNEVKEVVEWRPAGNAVLYQPLDDYKLNSLHRELAHQQCPLGTDALYRLLASDFTPRVNPIQEYFTGLGLTPLVTGYITRLAATVTVVDPVTFALYLTKWLVAVVANALTEEACQNHTCLVLTGGQGQYKTTWLELLCPPSLAKQYLFTGKVHVESKDTQLLLAEYLFINVDDQLRTLNKQDENSLKTLITQPSVKIRRPYGRIIAELPRRASFMGSVNGADFLTDPTGSRRFLPFEVEAIDIQAARLVDIDAVWRESYQLWKNGFQYWFADEELLTVHERNRKFQHDTPEYDLVAARFEPGEVFLTLAEIKERLQASLTTRNLRDKAVGEALTRLGMPRVQRRIGSDHRVGGYLVQERLQAEWTDKPSRPTS</sequence>
<keyword evidence="3" id="KW-1185">Reference proteome</keyword>
<name>A0A4Q5LFW5_9BACT</name>
<dbReference type="PANTHER" id="PTHR34985:SF1">
    <property type="entry name" value="SLR0554 PROTEIN"/>
    <property type="match status" value="1"/>
</dbReference>
<protein>
    <submittedName>
        <fullName evidence="2">Virulence protein</fullName>
    </submittedName>
</protein>
<dbReference type="Proteomes" id="UP000294155">
    <property type="component" value="Unassembled WGS sequence"/>
</dbReference>
<dbReference type="EMBL" id="SEWE01000003">
    <property type="protein sequence ID" value="RYU83863.1"/>
    <property type="molecule type" value="Genomic_DNA"/>
</dbReference>
<organism evidence="2 3">
    <name type="scientific">Hymenobacter persicinus</name>
    <dbReference type="NCBI Taxonomy" id="2025506"/>
    <lineage>
        <taxon>Bacteria</taxon>
        <taxon>Pseudomonadati</taxon>
        <taxon>Bacteroidota</taxon>
        <taxon>Cytophagia</taxon>
        <taxon>Cytophagales</taxon>
        <taxon>Hymenobacteraceae</taxon>
        <taxon>Hymenobacter</taxon>
    </lineage>
</organism>
<evidence type="ECO:0000313" key="3">
    <source>
        <dbReference type="Proteomes" id="UP000294155"/>
    </source>
</evidence>
<feature type="domain" description="Virulence-associated protein E-like" evidence="1">
    <location>
        <begin position="104"/>
        <end position="301"/>
    </location>
</feature>
<accession>A0A4Q5LFW5</accession>
<dbReference type="PANTHER" id="PTHR34985">
    <property type="entry name" value="SLR0554 PROTEIN"/>
    <property type="match status" value="1"/>
</dbReference>
<reference evidence="2 3" key="1">
    <citation type="submission" date="2019-02" db="EMBL/GenBank/DDBJ databases">
        <title>Bacterial novel species isolated from soil.</title>
        <authorList>
            <person name="Jung H.-Y."/>
        </authorList>
    </citation>
    <scope>NUCLEOTIDE SEQUENCE [LARGE SCALE GENOMIC DNA]</scope>
    <source>
        <strain evidence="2 3">1-3-3-3</strain>
    </source>
</reference>
<gene>
    <name evidence="2" type="ORF">EWM57_02420</name>
</gene>